<gene>
    <name evidence="2" type="ORF">TDIB3V08_LOCUS11642</name>
</gene>
<dbReference type="GO" id="GO:0006013">
    <property type="term" value="P:mannose metabolic process"/>
    <property type="evidence" value="ECO:0007669"/>
    <property type="project" value="InterPro"/>
</dbReference>
<reference evidence="2" key="1">
    <citation type="submission" date="2020-11" db="EMBL/GenBank/DDBJ databases">
        <authorList>
            <person name="Tran Van P."/>
        </authorList>
    </citation>
    <scope>NUCLEOTIDE SEQUENCE</scope>
</reference>
<dbReference type="PANTHER" id="PTHR11607:SF3">
    <property type="entry name" value="LYSOSOMAL ALPHA-MANNOSIDASE"/>
    <property type="match status" value="1"/>
</dbReference>
<protein>
    <recommendedName>
        <fullName evidence="1">Glycosyl hydrolase family 38 C-terminal domain-containing protein</fullName>
    </recommendedName>
</protein>
<dbReference type="PANTHER" id="PTHR11607">
    <property type="entry name" value="ALPHA-MANNOSIDASE"/>
    <property type="match status" value="1"/>
</dbReference>
<dbReference type="InterPro" id="IPR050843">
    <property type="entry name" value="Glycosyl_Hydrlase_38"/>
</dbReference>
<dbReference type="Gene3D" id="2.70.98.30">
    <property type="entry name" value="Golgi alpha-mannosidase II, domain 4"/>
    <property type="match status" value="2"/>
</dbReference>
<accession>A0A7R8VYR8</accession>
<dbReference type="InterPro" id="IPR011013">
    <property type="entry name" value="Gal_mutarotase_sf_dom"/>
</dbReference>
<dbReference type="AlphaFoldDB" id="A0A7R8VYR8"/>
<dbReference type="GO" id="GO:0004559">
    <property type="term" value="F:alpha-mannosidase activity"/>
    <property type="evidence" value="ECO:0007669"/>
    <property type="project" value="InterPro"/>
</dbReference>
<dbReference type="InterPro" id="IPR011682">
    <property type="entry name" value="Glyco_hydro_38_C"/>
</dbReference>
<evidence type="ECO:0000259" key="1">
    <source>
        <dbReference type="Pfam" id="PF07748"/>
    </source>
</evidence>
<dbReference type="Pfam" id="PF07748">
    <property type="entry name" value="Glyco_hydro_38C"/>
    <property type="match status" value="1"/>
</dbReference>
<proteinExistence type="predicted"/>
<sequence>MKISSSLIPTGDLVEEIHQVFSDWSSQVIRVYKEESHVELEWLMGPIPINDNKGKEPISRFTTNLATNKIFYTDSNGREMLRRERNHRPTWDVELAEPASGNYYPVTSKIVHRRLLNDDAKGVDEALNETAYGEGLIARGRHFVFAGEIAGSNNVSLAAQERLLAQRILLAPWVFISRGSAAQTRSVDKKQASSVVALIGSTFDRDAIPDLSVIVFCCSAALECAATEAGSNNLHGDNNDDNNNNIARLDYIIRSPVV</sequence>
<dbReference type="GO" id="GO:0005764">
    <property type="term" value="C:lysosome"/>
    <property type="evidence" value="ECO:0007669"/>
    <property type="project" value="TreeGrafter"/>
</dbReference>
<dbReference type="SUPFAM" id="SSF74650">
    <property type="entry name" value="Galactose mutarotase-like"/>
    <property type="match status" value="1"/>
</dbReference>
<dbReference type="EMBL" id="OA575384">
    <property type="protein sequence ID" value="CAD7205491.1"/>
    <property type="molecule type" value="Genomic_DNA"/>
</dbReference>
<evidence type="ECO:0000313" key="2">
    <source>
        <dbReference type="EMBL" id="CAD7205491.1"/>
    </source>
</evidence>
<feature type="domain" description="Glycosyl hydrolase family 38 C-terminal" evidence="1">
    <location>
        <begin position="6"/>
        <end position="124"/>
    </location>
</feature>
<dbReference type="GO" id="GO:0030246">
    <property type="term" value="F:carbohydrate binding"/>
    <property type="evidence" value="ECO:0007669"/>
    <property type="project" value="InterPro"/>
</dbReference>
<organism evidence="2">
    <name type="scientific">Timema douglasi</name>
    <name type="common">Walking stick</name>
    <dbReference type="NCBI Taxonomy" id="61478"/>
    <lineage>
        <taxon>Eukaryota</taxon>
        <taxon>Metazoa</taxon>
        <taxon>Ecdysozoa</taxon>
        <taxon>Arthropoda</taxon>
        <taxon>Hexapoda</taxon>
        <taxon>Insecta</taxon>
        <taxon>Pterygota</taxon>
        <taxon>Neoptera</taxon>
        <taxon>Polyneoptera</taxon>
        <taxon>Phasmatodea</taxon>
        <taxon>Timematodea</taxon>
        <taxon>Timematoidea</taxon>
        <taxon>Timematidae</taxon>
        <taxon>Timema</taxon>
    </lineage>
</organism>
<name>A0A7R8VYR8_TIMDO</name>